<dbReference type="PANTHER" id="PTHR35807">
    <property type="entry name" value="TRANSCRIPTIONAL REGULATOR REDD-RELATED"/>
    <property type="match status" value="1"/>
</dbReference>
<evidence type="ECO:0000256" key="2">
    <source>
        <dbReference type="ARBA" id="ARBA00023012"/>
    </source>
</evidence>
<dbReference type="SMART" id="SM01043">
    <property type="entry name" value="BTAD"/>
    <property type="match status" value="1"/>
</dbReference>
<dbReference type="PRINTS" id="PR00364">
    <property type="entry name" value="DISEASERSIST"/>
</dbReference>
<gene>
    <name evidence="8" type="ORF">ACFQZ6_00960</name>
</gene>
<keyword evidence="9" id="KW-1185">Reference proteome</keyword>
<dbReference type="Pfam" id="PF03704">
    <property type="entry name" value="BTAD"/>
    <property type="match status" value="1"/>
</dbReference>
<dbReference type="InterPro" id="IPR042197">
    <property type="entry name" value="Apaf_helical"/>
</dbReference>
<dbReference type="EMBL" id="JBHTEB010000001">
    <property type="protein sequence ID" value="MFD0312822.1"/>
    <property type="molecule type" value="Genomic_DNA"/>
</dbReference>
<dbReference type="SMART" id="SM00862">
    <property type="entry name" value="Trans_reg_C"/>
    <property type="match status" value="1"/>
</dbReference>
<dbReference type="InterPro" id="IPR011990">
    <property type="entry name" value="TPR-like_helical_dom_sf"/>
</dbReference>
<dbReference type="InterPro" id="IPR027417">
    <property type="entry name" value="P-loop_NTPase"/>
</dbReference>
<dbReference type="InterPro" id="IPR001867">
    <property type="entry name" value="OmpR/PhoB-type_DNA-bd"/>
</dbReference>
<comment type="similarity">
    <text evidence="1">Belongs to the AfsR/DnrI/RedD regulatory family.</text>
</comment>
<keyword evidence="5" id="KW-0804">Transcription</keyword>
<dbReference type="InterPro" id="IPR016032">
    <property type="entry name" value="Sig_transdc_resp-reg_C-effctor"/>
</dbReference>
<evidence type="ECO:0000313" key="9">
    <source>
        <dbReference type="Proteomes" id="UP001597023"/>
    </source>
</evidence>
<reference evidence="9" key="1">
    <citation type="journal article" date="2019" name="Int. J. Syst. Evol. Microbiol.">
        <title>The Global Catalogue of Microorganisms (GCM) 10K type strain sequencing project: providing services to taxonomists for standard genome sequencing and annotation.</title>
        <authorList>
            <consortium name="The Broad Institute Genomics Platform"/>
            <consortium name="The Broad Institute Genome Sequencing Center for Infectious Disease"/>
            <person name="Wu L."/>
            <person name="Ma J."/>
        </authorList>
    </citation>
    <scope>NUCLEOTIDE SEQUENCE [LARGE SCALE GENOMIC DNA]</scope>
    <source>
        <strain evidence="9">CGMCC 4.7400</strain>
    </source>
</reference>
<accession>A0ABW2W2D9</accession>
<feature type="domain" description="OmpR/PhoB-type" evidence="7">
    <location>
        <begin position="1"/>
        <end position="104"/>
    </location>
</feature>
<sequence>MAEAGTPDIRFLLLGRLRAYRGTEEIDLGSPQQRSVVAALLLAHSRSVSMSDLVDALWERPPSSPASVVRTYIWRLRQVLEPDHDRSRPWQVLRSVTGGYELRVDDGQVDWRVFQQRLSQARAARAGGDPAAARLLYDECLSLWHESPLAGVPGPLADSERSVMQSQRLDAMEARLEALVAEGRYAEAATDAAALVEQHPLREALHQLLMQALYRGGRQAEALAVYRKAHRLLDEELGVRPGPGLQALQAEILQARRPATTDAGIVQRKAPVPRQIPHAIADFTGRAQEVERIRDALADHSTEAMPIVLVSGMGGAGKTSLVMHSVQPVLTSYPDGQLYADLRGADGTPADPGAVLASFLRAFGEADAFIPQDLDERSALLRTLLAQRRALIVLDNAADMGQVLPLLPGSPSCAVIITSRNSLATLPVSLRLQLGALPPEEALRLFTRLVGAARVAAEPHVARQVLTACGGLPLAVRIIGSRLAARPDWSMAQLAERLSDEQHRLTELSVDAIAVASSFALGYAQLDEPERRAFRLLALPAQSGFSTATAATLLTELEDTVRPMLERLVNAGLLESPAWDRYRYHDLVLLFAQRLATDTDAPEERHAALGRLLDLHLFTASGAYHLLRPGHTVPRTAAPSPLGGPRFKDEDAVLAWVSSTLNDILRLLLQTAGTHTDRAATLLLMLDAVLMNAHRWHEVVPVATVVAEAAASRGDARAEGRARYMLAGALTQVSRLDEARVQTQRALELAELAGDEDVHGMTLNVHGIIVGYADPAGAVGHHLQAASIARRRGNTSLEALALGNMVQTKLRMGVVDDETATASQRQLRLHHDNGDRYGEAFGLYRHGQVLLAQGKPYDAIEAHLRTLSLLDEGEQDFVQAGAHIRLSETYLHVGDTELALQHAEQGLALSRKVRHDHLASLALSALGDVLAATNRKEQARLHWQRALDDLRRLGYDAAADRVATRLTDSAAVE</sequence>
<dbReference type="Proteomes" id="UP001597023">
    <property type="component" value="Unassembled WGS sequence"/>
</dbReference>
<dbReference type="InterPro" id="IPR019734">
    <property type="entry name" value="TPR_rpt"/>
</dbReference>
<dbReference type="PANTHER" id="PTHR35807:SF1">
    <property type="entry name" value="TRANSCRIPTIONAL REGULATOR REDD"/>
    <property type="match status" value="1"/>
</dbReference>
<keyword evidence="4 6" id="KW-0238">DNA-binding</keyword>
<dbReference type="Gene3D" id="1.25.40.10">
    <property type="entry name" value="Tetratricopeptide repeat domain"/>
    <property type="match status" value="2"/>
</dbReference>
<dbReference type="Pfam" id="PF13191">
    <property type="entry name" value="AAA_16"/>
    <property type="match status" value="1"/>
</dbReference>
<dbReference type="SUPFAM" id="SSF52540">
    <property type="entry name" value="P-loop containing nucleoside triphosphate hydrolases"/>
    <property type="match status" value="1"/>
</dbReference>
<dbReference type="RefSeq" id="WP_381604405.1">
    <property type="nucleotide sequence ID" value="NZ_JBHTEB010000001.1"/>
</dbReference>
<proteinExistence type="inferred from homology"/>
<dbReference type="SUPFAM" id="SSF48452">
    <property type="entry name" value="TPR-like"/>
    <property type="match status" value="2"/>
</dbReference>
<evidence type="ECO:0000256" key="5">
    <source>
        <dbReference type="ARBA" id="ARBA00023163"/>
    </source>
</evidence>
<dbReference type="InterPro" id="IPR051677">
    <property type="entry name" value="AfsR-DnrI-RedD_regulator"/>
</dbReference>
<keyword evidence="3" id="KW-0805">Transcription regulation</keyword>
<feature type="DNA-binding region" description="OmpR/PhoB-type" evidence="6">
    <location>
        <begin position="1"/>
        <end position="104"/>
    </location>
</feature>
<evidence type="ECO:0000256" key="6">
    <source>
        <dbReference type="PROSITE-ProRule" id="PRU01091"/>
    </source>
</evidence>
<comment type="caution">
    <text evidence="8">The sequence shown here is derived from an EMBL/GenBank/DDBJ whole genome shotgun (WGS) entry which is preliminary data.</text>
</comment>
<dbReference type="SMART" id="SM00028">
    <property type="entry name" value="TPR"/>
    <property type="match status" value="6"/>
</dbReference>
<dbReference type="Pfam" id="PF00486">
    <property type="entry name" value="Trans_reg_C"/>
    <property type="match status" value="1"/>
</dbReference>
<dbReference type="InterPro" id="IPR041664">
    <property type="entry name" value="AAA_16"/>
</dbReference>
<dbReference type="CDD" id="cd15831">
    <property type="entry name" value="BTAD"/>
    <property type="match status" value="1"/>
</dbReference>
<evidence type="ECO:0000256" key="3">
    <source>
        <dbReference type="ARBA" id="ARBA00023015"/>
    </source>
</evidence>
<evidence type="ECO:0000259" key="7">
    <source>
        <dbReference type="PROSITE" id="PS51755"/>
    </source>
</evidence>
<dbReference type="InterPro" id="IPR036388">
    <property type="entry name" value="WH-like_DNA-bd_sf"/>
</dbReference>
<name>A0ABW2W2D9_9ACTN</name>
<dbReference type="Gene3D" id="1.10.8.430">
    <property type="entry name" value="Helical domain of apoptotic protease-activating factors"/>
    <property type="match status" value="1"/>
</dbReference>
<dbReference type="SUPFAM" id="SSF46894">
    <property type="entry name" value="C-terminal effector domain of the bipartite response regulators"/>
    <property type="match status" value="1"/>
</dbReference>
<organism evidence="8 9">
    <name type="scientific">Streptomyces flavalbus</name>
    <dbReference type="NCBI Taxonomy" id="2665155"/>
    <lineage>
        <taxon>Bacteria</taxon>
        <taxon>Bacillati</taxon>
        <taxon>Actinomycetota</taxon>
        <taxon>Actinomycetes</taxon>
        <taxon>Kitasatosporales</taxon>
        <taxon>Streptomycetaceae</taxon>
        <taxon>Streptomyces</taxon>
    </lineage>
</organism>
<dbReference type="Gene3D" id="1.10.10.10">
    <property type="entry name" value="Winged helix-like DNA-binding domain superfamily/Winged helix DNA-binding domain"/>
    <property type="match status" value="1"/>
</dbReference>
<evidence type="ECO:0000313" key="8">
    <source>
        <dbReference type="EMBL" id="MFD0312822.1"/>
    </source>
</evidence>
<dbReference type="InterPro" id="IPR005158">
    <property type="entry name" value="BTAD"/>
</dbReference>
<evidence type="ECO:0000256" key="4">
    <source>
        <dbReference type="ARBA" id="ARBA00023125"/>
    </source>
</evidence>
<dbReference type="Gene3D" id="3.40.50.300">
    <property type="entry name" value="P-loop containing nucleotide triphosphate hydrolases"/>
    <property type="match status" value="1"/>
</dbReference>
<dbReference type="PROSITE" id="PS51755">
    <property type="entry name" value="OMPR_PHOB"/>
    <property type="match status" value="1"/>
</dbReference>
<keyword evidence="2" id="KW-0902">Two-component regulatory system</keyword>
<protein>
    <submittedName>
        <fullName evidence="8">BTAD domain-containing putative transcriptional regulator</fullName>
    </submittedName>
</protein>
<evidence type="ECO:0000256" key="1">
    <source>
        <dbReference type="ARBA" id="ARBA00005820"/>
    </source>
</evidence>